<dbReference type="Gene3D" id="3.20.20.70">
    <property type="entry name" value="Aldolase class I"/>
    <property type="match status" value="1"/>
</dbReference>
<dbReference type="Proteomes" id="UP000463857">
    <property type="component" value="Chromosome"/>
</dbReference>
<dbReference type="InterPro" id="IPR001155">
    <property type="entry name" value="OxRdtase_FMN_N"/>
</dbReference>
<gene>
    <name evidence="5" type="ORF">EK0264_04055</name>
</gene>
<dbReference type="GO" id="GO:0010181">
    <property type="term" value="F:FMN binding"/>
    <property type="evidence" value="ECO:0007669"/>
    <property type="project" value="InterPro"/>
</dbReference>
<proteinExistence type="inferred from homology"/>
<dbReference type="Pfam" id="PF00724">
    <property type="entry name" value="Oxidored_FMN"/>
    <property type="match status" value="1"/>
</dbReference>
<dbReference type="GO" id="GO:0016628">
    <property type="term" value="F:oxidoreductase activity, acting on the CH-CH group of donors, NAD or NADP as acceptor"/>
    <property type="evidence" value="ECO:0007669"/>
    <property type="project" value="UniProtKB-ARBA"/>
</dbReference>
<evidence type="ECO:0000256" key="2">
    <source>
        <dbReference type="ARBA" id="ARBA00005979"/>
    </source>
</evidence>
<dbReference type="FunCoup" id="A0A7L4YKE8">
    <property type="interactions" value="34"/>
</dbReference>
<evidence type="ECO:0000313" key="6">
    <source>
        <dbReference type="Proteomes" id="UP000463857"/>
    </source>
</evidence>
<dbReference type="SUPFAM" id="SSF51395">
    <property type="entry name" value="FMN-linked oxidoreductases"/>
    <property type="match status" value="1"/>
</dbReference>
<dbReference type="CDD" id="cd02933">
    <property type="entry name" value="OYE_like_FMN"/>
    <property type="match status" value="1"/>
</dbReference>
<dbReference type="InParanoid" id="A0A7L4YKE8"/>
<organism evidence="5 6">
    <name type="scientific">Epidermidibacterium keratini</name>
    <dbReference type="NCBI Taxonomy" id="1891644"/>
    <lineage>
        <taxon>Bacteria</taxon>
        <taxon>Bacillati</taxon>
        <taxon>Actinomycetota</taxon>
        <taxon>Actinomycetes</taxon>
        <taxon>Sporichthyales</taxon>
        <taxon>Sporichthyaceae</taxon>
        <taxon>Epidermidibacterium</taxon>
    </lineage>
</organism>
<evidence type="ECO:0000259" key="4">
    <source>
        <dbReference type="Pfam" id="PF00724"/>
    </source>
</evidence>
<dbReference type="PANTHER" id="PTHR22893:SF91">
    <property type="entry name" value="NADPH DEHYDROGENASE 2-RELATED"/>
    <property type="match status" value="1"/>
</dbReference>
<keyword evidence="3" id="KW-0560">Oxidoreductase</keyword>
<accession>A0A7L4YKE8</accession>
<dbReference type="EMBL" id="CP047156">
    <property type="protein sequence ID" value="QHB99537.1"/>
    <property type="molecule type" value="Genomic_DNA"/>
</dbReference>
<dbReference type="FunFam" id="3.20.20.70:FF:000059">
    <property type="entry name" value="N-ethylmaleimide reductase, FMN-linked"/>
    <property type="match status" value="1"/>
</dbReference>
<comment type="similarity">
    <text evidence="2">Belongs to the NADH:flavin oxidoreductase/NADH oxidase family.</text>
</comment>
<dbReference type="RefSeq" id="WP_159543208.1">
    <property type="nucleotide sequence ID" value="NZ_CP047156.1"/>
</dbReference>
<evidence type="ECO:0000256" key="1">
    <source>
        <dbReference type="ARBA" id="ARBA00001917"/>
    </source>
</evidence>
<dbReference type="OrthoDB" id="3169239at2"/>
<evidence type="ECO:0000256" key="3">
    <source>
        <dbReference type="ARBA" id="ARBA00023002"/>
    </source>
</evidence>
<feature type="domain" description="NADH:flavin oxidoreductase/NADH oxidase N-terminal" evidence="4">
    <location>
        <begin position="3"/>
        <end position="333"/>
    </location>
</feature>
<dbReference type="PANTHER" id="PTHR22893">
    <property type="entry name" value="NADH OXIDOREDUCTASE-RELATED"/>
    <property type="match status" value="1"/>
</dbReference>
<name>A0A7L4YKE8_9ACTN</name>
<dbReference type="GO" id="GO:0005829">
    <property type="term" value="C:cytosol"/>
    <property type="evidence" value="ECO:0007669"/>
    <property type="project" value="UniProtKB-ARBA"/>
</dbReference>
<sequence>MSSLFDPISLGGLDLSNRLFMAPMTRSRATADGVVTALTAEYYAQRAGAGLIISESTQPSVIGQGYVYTPGLHTSEQAEAWRSVTDAVHAKGGRIFAQLTHTGRIGHPSLYADGDLPVAPSAIASGEKLFTGEGFLDHPVPHELTSDEIHATTESFVSAARNAISAGFDGVELHGANGYLVHQFLADNTNVRRDEYGGSNSGRIRFAVEVASAVASAIGAERTGIRLSPGSSFNNVVENDPAPVYLALLSVLAELELGYVHLVELGDRELTKKLRAAWPGVFILNPHPTPEAFPATPETAAEAVESGVADAVALAAAWLANPDLDARIRQGGPYNKPDSATFYGGDHIGYTDYPALHMGSVA</sequence>
<protein>
    <submittedName>
        <fullName evidence="5">Alkene reductase</fullName>
    </submittedName>
</protein>
<dbReference type="KEGG" id="eke:EK0264_04055"/>
<dbReference type="InterPro" id="IPR013785">
    <property type="entry name" value="Aldolase_TIM"/>
</dbReference>
<dbReference type="InterPro" id="IPR045247">
    <property type="entry name" value="Oye-like"/>
</dbReference>
<reference evidence="5 6" key="1">
    <citation type="journal article" date="2018" name="Int. J. Syst. Evol. Microbiol.">
        <title>Epidermidibacterium keratini gen. nov., sp. nov., a member of the family Sporichthyaceae, isolated from keratin epidermis.</title>
        <authorList>
            <person name="Lee D.G."/>
            <person name="Trujillo M.E."/>
            <person name="Kang S."/>
            <person name="Nam J.J."/>
            <person name="Kim Y.J."/>
        </authorList>
    </citation>
    <scope>NUCLEOTIDE SEQUENCE [LARGE SCALE GENOMIC DNA]</scope>
    <source>
        <strain evidence="5 6">EPI-7</strain>
    </source>
</reference>
<comment type="cofactor">
    <cofactor evidence="1">
        <name>FMN</name>
        <dbReference type="ChEBI" id="CHEBI:58210"/>
    </cofactor>
</comment>
<evidence type="ECO:0000313" key="5">
    <source>
        <dbReference type="EMBL" id="QHB99537.1"/>
    </source>
</evidence>
<keyword evidence="6" id="KW-1185">Reference proteome</keyword>
<dbReference type="AlphaFoldDB" id="A0A7L4YKE8"/>